<reference evidence="2 3" key="1">
    <citation type="submission" date="2016-05" db="EMBL/GenBank/DDBJ databases">
        <authorList>
            <consortium name="Pathogen Informatics"/>
        </authorList>
    </citation>
    <scope>NUCLEOTIDE SEQUENCE [LARGE SCALE GENOMIC DNA]</scope>
    <source>
        <strain evidence="2 3">2880STDY5682802</strain>
    </source>
</reference>
<keyword evidence="1" id="KW-0472">Membrane</keyword>
<organism evidence="2 3">
    <name type="scientific">Raoultella planticola</name>
    <name type="common">Klebsiella planticola</name>
    <dbReference type="NCBI Taxonomy" id="575"/>
    <lineage>
        <taxon>Bacteria</taxon>
        <taxon>Pseudomonadati</taxon>
        <taxon>Pseudomonadota</taxon>
        <taxon>Gammaproteobacteria</taxon>
        <taxon>Enterobacterales</taxon>
        <taxon>Enterobacteriaceae</taxon>
        <taxon>Klebsiella/Raoultella group</taxon>
        <taxon>Raoultella</taxon>
    </lineage>
</organism>
<keyword evidence="1" id="KW-1133">Transmembrane helix</keyword>
<name>A0A8G2E4U8_RAOPL</name>
<evidence type="ECO:0000313" key="3">
    <source>
        <dbReference type="Proteomes" id="UP000078124"/>
    </source>
</evidence>
<dbReference type="EMBL" id="FLAC01000018">
    <property type="protein sequence ID" value="SAQ02101.1"/>
    <property type="molecule type" value="Genomic_DNA"/>
</dbReference>
<comment type="caution">
    <text evidence="2">The sequence shown here is derived from an EMBL/GenBank/DDBJ whole genome shotgun (WGS) entry which is preliminary data.</text>
</comment>
<dbReference type="AlphaFoldDB" id="A0A8G2E4U8"/>
<evidence type="ECO:0000256" key="1">
    <source>
        <dbReference type="SAM" id="Phobius"/>
    </source>
</evidence>
<sequence length="35" mass="4197">MIREEEVPEWRRFCMKVAVFLVVVLIVSFPCWGVK</sequence>
<proteinExistence type="predicted"/>
<keyword evidence="1" id="KW-0812">Transmembrane</keyword>
<evidence type="ECO:0000313" key="2">
    <source>
        <dbReference type="EMBL" id="SAQ02101.1"/>
    </source>
</evidence>
<gene>
    <name evidence="2" type="ORF">SAMEA2273876_04133</name>
</gene>
<accession>A0A8G2E4U8</accession>
<protein>
    <submittedName>
        <fullName evidence="2">Uncharacterized protein</fullName>
    </submittedName>
</protein>
<dbReference type="Proteomes" id="UP000078124">
    <property type="component" value="Unassembled WGS sequence"/>
</dbReference>
<feature type="transmembrane region" description="Helical" evidence="1">
    <location>
        <begin position="17"/>
        <end position="34"/>
    </location>
</feature>